<accession>A0A2T0KCL9</accession>
<evidence type="ECO:0000313" key="3">
    <source>
        <dbReference type="EMBL" id="PRX20967.1"/>
    </source>
</evidence>
<feature type="region of interest" description="Disordered" evidence="1">
    <location>
        <begin position="387"/>
        <end position="452"/>
    </location>
</feature>
<protein>
    <submittedName>
        <fullName evidence="3">Uncharacterized protein DUF4353</fullName>
    </submittedName>
</protein>
<feature type="compositionally biased region" description="Gly residues" evidence="1">
    <location>
        <begin position="415"/>
        <end position="449"/>
    </location>
</feature>
<feature type="compositionally biased region" description="Low complexity" evidence="1">
    <location>
        <begin position="398"/>
        <end position="414"/>
    </location>
</feature>
<feature type="signal peptide" evidence="2">
    <location>
        <begin position="1"/>
        <end position="22"/>
    </location>
</feature>
<evidence type="ECO:0000313" key="4">
    <source>
        <dbReference type="Proteomes" id="UP000239415"/>
    </source>
</evidence>
<feature type="chain" id="PRO_5038786191" evidence="2">
    <location>
        <begin position="23"/>
        <end position="626"/>
    </location>
</feature>
<dbReference type="RefSeq" id="WP_106320289.1">
    <property type="nucleotide sequence ID" value="NZ_BOMO01000072.1"/>
</dbReference>
<proteinExistence type="predicted"/>
<comment type="caution">
    <text evidence="3">The sequence shown here is derived from an EMBL/GenBank/DDBJ whole genome shotgun (WGS) entry which is preliminary data.</text>
</comment>
<gene>
    <name evidence="3" type="ORF">CLV67_107244</name>
</gene>
<evidence type="ECO:0000256" key="1">
    <source>
        <dbReference type="SAM" id="MobiDB-lite"/>
    </source>
</evidence>
<dbReference type="AlphaFoldDB" id="A0A2T0KCL9"/>
<dbReference type="OrthoDB" id="9812829at2"/>
<dbReference type="EMBL" id="PVMZ01000007">
    <property type="protein sequence ID" value="PRX20967.1"/>
    <property type="molecule type" value="Genomic_DNA"/>
</dbReference>
<keyword evidence="2" id="KW-0732">Signal</keyword>
<dbReference type="Pfam" id="PF14262">
    <property type="entry name" value="Cthe_2159"/>
    <property type="match status" value="1"/>
</dbReference>
<dbReference type="InterPro" id="IPR025584">
    <property type="entry name" value="Cthe_2159"/>
</dbReference>
<name>A0A2T0KCL9_9ACTN</name>
<sequence length="626" mass="59410">MRLRKKVIAAVSSLALASAVLAGCSSPEGAGTTAVAATSVAAASVDGTQNASAVLKANKTVHTAAASSDSVAVDLTGSSATSSSDAVKVDGDTVTITAAGTYRISGQLDGQIVVNAPDAAVTLILDGAEISSGTTAAIAATEIDQLVLSLADGSTNTLSDASSYAGDADVNAALFSAGDLTVTGSGRLTVKGNGNDGITSKDGLLVGSGTITVTAKDDGLRGRDYVSIVDGAVTVTAGGDGIKADNDEDADSGYVVISGGTVELTSTGDGVDAVTDIVQTGGTLTVAAGGGHTVKPADDASAKGLKSGVITVLEGGTATVDASDDAVHSDGAVHFNGAKVTVASGDDGVHAEGQQIVDGGSLSVTAAVEGLEAADFVLNDGRVRVVSSDDGINGAGGTSTATTDQGGTQDATQGGAQGGPAAGGGFPDGGGDTAGGGFPGGGPGGGGENVGDFSVVVNGGTLVIDSEGDGLDSNGTASITGGTVVVNGPEGNGNGALDVNGTFTISGGTLLAAGSAGMVVTPGADSAQGWISATLDSAVAAGTTVQIADGDGTLVGTYVTGKTVQNITYSSPRIKTGQSYTISTGGTASGTSTGGLAASGRLGSAAKIATVTAGQAPSGGGQRRGR</sequence>
<reference evidence="3 4" key="1">
    <citation type="submission" date="2018-03" db="EMBL/GenBank/DDBJ databases">
        <title>Genomic Encyclopedia of Archaeal and Bacterial Type Strains, Phase II (KMG-II): from individual species to whole genera.</title>
        <authorList>
            <person name="Goeker M."/>
        </authorList>
    </citation>
    <scope>NUCLEOTIDE SEQUENCE [LARGE SCALE GENOMIC DNA]</scope>
    <source>
        <strain evidence="3 4">DSM 43146</strain>
    </source>
</reference>
<dbReference type="PROSITE" id="PS51257">
    <property type="entry name" value="PROKAR_LIPOPROTEIN"/>
    <property type="match status" value="1"/>
</dbReference>
<organism evidence="3 4">
    <name type="scientific">Actinoplanes italicus</name>
    <dbReference type="NCBI Taxonomy" id="113567"/>
    <lineage>
        <taxon>Bacteria</taxon>
        <taxon>Bacillati</taxon>
        <taxon>Actinomycetota</taxon>
        <taxon>Actinomycetes</taxon>
        <taxon>Micromonosporales</taxon>
        <taxon>Micromonosporaceae</taxon>
        <taxon>Actinoplanes</taxon>
    </lineage>
</organism>
<dbReference type="Proteomes" id="UP000239415">
    <property type="component" value="Unassembled WGS sequence"/>
</dbReference>
<keyword evidence="4" id="KW-1185">Reference proteome</keyword>
<evidence type="ECO:0000256" key="2">
    <source>
        <dbReference type="SAM" id="SignalP"/>
    </source>
</evidence>